<gene>
    <name evidence="1" type="ORF">V8G54_004602</name>
</gene>
<sequence>MANCTELVKLIVITFLLDIRLTKPQFSSFYLMDFLNQSRNILRPVFIDGILPVFTRGDILVDMFPRNQATNISQKYIKALIIGCKGGRANNTIRYPTEPKKFNLLDYLYCHNIILASKHPLMNQRFHAEDKQLYVHVA</sequence>
<name>A0AAQ3SEC7_VIGMU</name>
<dbReference type="AlphaFoldDB" id="A0AAQ3SEC7"/>
<dbReference type="Proteomes" id="UP001374535">
    <property type="component" value="Chromosome 1"/>
</dbReference>
<reference evidence="1 2" key="1">
    <citation type="journal article" date="2023" name="Life. Sci Alliance">
        <title>Evolutionary insights into 3D genome organization and epigenetic landscape of Vigna mungo.</title>
        <authorList>
            <person name="Junaid A."/>
            <person name="Singh B."/>
            <person name="Bhatia S."/>
        </authorList>
    </citation>
    <scope>NUCLEOTIDE SEQUENCE [LARGE SCALE GENOMIC DNA]</scope>
    <source>
        <strain evidence="1">Urdbean</strain>
    </source>
</reference>
<protein>
    <submittedName>
        <fullName evidence="1">Uncharacterized protein</fullName>
    </submittedName>
</protein>
<evidence type="ECO:0000313" key="1">
    <source>
        <dbReference type="EMBL" id="WVZ26058.1"/>
    </source>
</evidence>
<accession>A0AAQ3SEC7</accession>
<evidence type="ECO:0000313" key="2">
    <source>
        <dbReference type="Proteomes" id="UP001374535"/>
    </source>
</evidence>
<proteinExistence type="predicted"/>
<keyword evidence="2" id="KW-1185">Reference proteome</keyword>
<organism evidence="1 2">
    <name type="scientific">Vigna mungo</name>
    <name type="common">Black gram</name>
    <name type="synonym">Phaseolus mungo</name>
    <dbReference type="NCBI Taxonomy" id="3915"/>
    <lineage>
        <taxon>Eukaryota</taxon>
        <taxon>Viridiplantae</taxon>
        <taxon>Streptophyta</taxon>
        <taxon>Embryophyta</taxon>
        <taxon>Tracheophyta</taxon>
        <taxon>Spermatophyta</taxon>
        <taxon>Magnoliopsida</taxon>
        <taxon>eudicotyledons</taxon>
        <taxon>Gunneridae</taxon>
        <taxon>Pentapetalae</taxon>
        <taxon>rosids</taxon>
        <taxon>fabids</taxon>
        <taxon>Fabales</taxon>
        <taxon>Fabaceae</taxon>
        <taxon>Papilionoideae</taxon>
        <taxon>50 kb inversion clade</taxon>
        <taxon>NPAAA clade</taxon>
        <taxon>indigoferoid/millettioid clade</taxon>
        <taxon>Phaseoleae</taxon>
        <taxon>Vigna</taxon>
    </lineage>
</organism>
<dbReference type="EMBL" id="CP144700">
    <property type="protein sequence ID" value="WVZ26058.1"/>
    <property type="molecule type" value="Genomic_DNA"/>
</dbReference>